<evidence type="ECO:0000313" key="4">
    <source>
        <dbReference type="EMBL" id="URE42108.1"/>
    </source>
</evidence>
<dbReference type="GO" id="GO:0009451">
    <property type="term" value="P:RNA modification"/>
    <property type="evidence" value="ECO:0007669"/>
    <property type="project" value="InterPro"/>
</dbReference>
<evidence type="ECO:0000256" key="3">
    <source>
        <dbReference type="SAM" id="MobiDB-lite"/>
    </source>
</evidence>
<dbReference type="GO" id="GO:0003723">
    <property type="term" value="F:RNA binding"/>
    <property type="evidence" value="ECO:0007669"/>
    <property type="project" value="InterPro"/>
</dbReference>
<organism evidence="4 5">
    <name type="scientific">Musa troglodytarum</name>
    <name type="common">fe'i banana</name>
    <dbReference type="NCBI Taxonomy" id="320322"/>
    <lineage>
        <taxon>Eukaryota</taxon>
        <taxon>Viridiplantae</taxon>
        <taxon>Streptophyta</taxon>
        <taxon>Embryophyta</taxon>
        <taxon>Tracheophyta</taxon>
        <taxon>Spermatophyta</taxon>
        <taxon>Magnoliopsida</taxon>
        <taxon>Liliopsida</taxon>
        <taxon>Zingiberales</taxon>
        <taxon>Musaceae</taxon>
        <taxon>Musa</taxon>
    </lineage>
</organism>
<dbReference type="Pfam" id="PF01535">
    <property type="entry name" value="PPR"/>
    <property type="match status" value="1"/>
</dbReference>
<gene>
    <name evidence="4" type="ORF">MUK42_21938</name>
</gene>
<name>A0A9E7I702_9LILI</name>
<dbReference type="InterPro" id="IPR002885">
    <property type="entry name" value="PPR_rpt"/>
</dbReference>
<feature type="compositionally biased region" description="Pro residues" evidence="3">
    <location>
        <begin position="35"/>
        <end position="47"/>
    </location>
</feature>
<evidence type="ECO:0000256" key="1">
    <source>
        <dbReference type="ARBA" id="ARBA00022737"/>
    </source>
</evidence>
<evidence type="ECO:0000256" key="2">
    <source>
        <dbReference type="PROSITE-ProRule" id="PRU00708"/>
    </source>
</evidence>
<feature type="compositionally biased region" description="Polar residues" evidence="3">
    <location>
        <begin position="51"/>
        <end position="79"/>
    </location>
</feature>
<proteinExistence type="predicted"/>
<feature type="repeat" description="PPR" evidence="2">
    <location>
        <begin position="155"/>
        <end position="189"/>
    </location>
</feature>
<dbReference type="OrthoDB" id="185373at2759"/>
<feature type="region of interest" description="Disordered" evidence="3">
    <location>
        <begin position="34"/>
        <end position="85"/>
    </location>
</feature>
<dbReference type="InterPro" id="IPR046960">
    <property type="entry name" value="PPR_At4g14850-like_plant"/>
</dbReference>
<dbReference type="AlphaFoldDB" id="A0A9E7I702"/>
<keyword evidence="5" id="KW-1185">Reference proteome</keyword>
<dbReference type="Proteomes" id="UP001055439">
    <property type="component" value="Chromosome 9"/>
</dbReference>
<evidence type="ECO:0000313" key="5">
    <source>
        <dbReference type="Proteomes" id="UP001055439"/>
    </source>
</evidence>
<dbReference type="InterPro" id="IPR011990">
    <property type="entry name" value="TPR-like_helical_dom_sf"/>
</dbReference>
<protein>
    <submittedName>
        <fullName evidence="4">Pentatricopeptide repeat-containing protein</fullName>
    </submittedName>
</protein>
<dbReference type="PROSITE" id="PS51375">
    <property type="entry name" value="PPR"/>
    <property type="match status" value="1"/>
</dbReference>
<keyword evidence="1" id="KW-0677">Repeat</keyword>
<dbReference type="PANTHER" id="PTHR47926">
    <property type="entry name" value="PENTATRICOPEPTIDE REPEAT-CONTAINING PROTEIN"/>
    <property type="match status" value="1"/>
</dbReference>
<accession>A0A9E7I702</accession>
<sequence>MAPFVPDDFNTAPLCPGTSRGCSVSELHHCSPRFMPLPPNPSQPHPPLSSGRTTSPLSHGSTPTKQPTTLRPLTSSSRAQPPLRASNARFPSLGLLLPACSSPSDLATLPLLPSHIHRLKLEYHAPVAAAPLDACHRCGAHRSAHQLFDRMAHEGVVWWTVLVSSCSKSGRFHKALSYFRLMMEQGIAPDEAALVRILSAAVRSGQLRLKTT</sequence>
<dbReference type="NCBIfam" id="TIGR00756">
    <property type="entry name" value="PPR"/>
    <property type="match status" value="1"/>
</dbReference>
<dbReference type="EMBL" id="CP097511">
    <property type="protein sequence ID" value="URE42108.1"/>
    <property type="molecule type" value="Genomic_DNA"/>
</dbReference>
<dbReference type="Gene3D" id="1.25.40.10">
    <property type="entry name" value="Tetratricopeptide repeat domain"/>
    <property type="match status" value="1"/>
</dbReference>
<reference evidence="4" key="1">
    <citation type="submission" date="2022-05" db="EMBL/GenBank/DDBJ databases">
        <title>The Musa troglodytarum L. genome provides insights into the mechanism of non-climacteric behaviour and enrichment of carotenoids.</title>
        <authorList>
            <person name="Wang J."/>
        </authorList>
    </citation>
    <scope>NUCLEOTIDE SEQUENCE</scope>
    <source>
        <tissue evidence="4">Leaf</tissue>
    </source>
</reference>